<dbReference type="VEuPathDB" id="TriTrypDB:TvY486_1117880"/>
<proteinExistence type="predicted"/>
<evidence type="ECO:0000313" key="1">
    <source>
        <dbReference type="EMBL" id="CCC54303.1"/>
    </source>
</evidence>
<gene>
    <name evidence="1" type="ORF">TVY486_1117880</name>
</gene>
<accession>G0U9L7</accession>
<protein>
    <submittedName>
        <fullName evidence="1">Uncharacterized protein</fullName>
    </submittedName>
</protein>
<name>G0U9L7_TRYVY</name>
<reference evidence="1" key="1">
    <citation type="journal article" date="2012" name="Proc. Natl. Acad. Sci. U.S.A.">
        <title>Antigenic diversity is generated by distinct evolutionary mechanisms in African trypanosome species.</title>
        <authorList>
            <person name="Jackson A.P."/>
            <person name="Berry A."/>
            <person name="Aslett M."/>
            <person name="Allison H.C."/>
            <person name="Burton P."/>
            <person name="Vavrova-Anderson J."/>
            <person name="Brown R."/>
            <person name="Browne H."/>
            <person name="Corton N."/>
            <person name="Hauser H."/>
            <person name="Gamble J."/>
            <person name="Gilderthorp R."/>
            <person name="Marcello L."/>
            <person name="McQuillan J."/>
            <person name="Otto T.D."/>
            <person name="Quail M.A."/>
            <person name="Sanders M.J."/>
            <person name="van Tonder A."/>
            <person name="Ginger M.L."/>
            <person name="Field M.C."/>
            <person name="Barry J.D."/>
            <person name="Hertz-Fowler C."/>
            <person name="Berriman M."/>
        </authorList>
    </citation>
    <scope>NUCLEOTIDE SEQUENCE</scope>
    <source>
        <strain evidence="1">Y486</strain>
    </source>
</reference>
<dbReference type="AlphaFoldDB" id="G0U9L7"/>
<organism evidence="1">
    <name type="scientific">Trypanosoma vivax (strain Y486)</name>
    <dbReference type="NCBI Taxonomy" id="1055687"/>
    <lineage>
        <taxon>Eukaryota</taxon>
        <taxon>Discoba</taxon>
        <taxon>Euglenozoa</taxon>
        <taxon>Kinetoplastea</taxon>
        <taxon>Metakinetoplastina</taxon>
        <taxon>Trypanosomatida</taxon>
        <taxon>Trypanosomatidae</taxon>
        <taxon>Trypanosoma</taxon>
        <taxon>Duttonella</taxon>
    </lineage>
</organism>
<dbReference type="EMBL" id="HE573027">
    <property type="protein sequence ID" value="CCC54303.1"/>
    <property type="molecule type" value="Genomic_DNA"/>
</dbReference>
<sequence>MHVIMCVRREEEGGTWRLATYVMLCDSARAEEVRCNWAQCARWSLVFAHCYNYYFPTWRGLISLVRRVPSVGTEVVCERSPVKDVWVRKRHTAFCFLGGHVMPCLHLVPKYAIYCSNYVTAQQ</sequence>